<comment type="caution">
    <text evidence="2">The sequence shown here is derived from an EMBL/GenBank/DDBJ whole genome shotgun (WGS) entry which is preliminary data.</text>
</comment>
<sequence>MSVKEFFQDYGWLILTVSVLIVALVFVFTGSLFESSLDSDENVTATIEPVADNNLSVEHIALANNQQVILDEIQKLNLFSQCTIDTNSIRTVEVPIDNAGAFRRVSLITLICPELN</sequence>
<keyword evidence="1" id="KW-0812">Transmembrane</keyword>
<organism evidence="2">
    <name type="scientific">marine sediment metagenome</name>
    <dbReference type="NCBI Taxonomy" id="412755"/>
    <lineage>
        <taxon>unclassified sequences</taxon>
        <taxon>metagenomes</taxon>
        <taxon>ecological metagenomes</taxon>
    </lineage>
</organism>
<keyword evidence="1" id="KW-0472">Membrane</keyword>
<gene>
    <name evidence="2" type="ORF">LCGC14_1819560</name>
</gene>
<dbReference type="EMBL" id="LAZR01017799">
    <property type="protein sequence ID" value="KKL98921.1"/>
    <property type="molecule type" value="Genomic_DNA"/>
</dbReference>
<dbReference type="AlphaFoldDB" id="A0A0F9H7H5"/>
<evidence type="ECO:0000313" key="2">
    <source>
        <dbReference type="EMBL" id="KKL98921.1"/>
    </source>
</evidence>
<accession>A0A0F9H7H5</accession>
<keyword evidence="1" id="KW-1133">Transmembrane helix</keyword>
<evidence type="ECO:0000256" key="1">
    <source>
        <dbReference type="SAM" id="Phobius"/>
    </source>
</evidence>
<feature type="transmembrane region" description="Helical" evidence="1">
    <location>
        <begin position="12"/>
        <end position="33"/>
    </location>
</feature>
<protein>
    <submittedName>
        <fullName evidence="2">Uncharacterized protein</fullName>
    </submittedName>
</protein>
<name>A0A0F9H7H5_9ZZZZ</name>
<reference evidence="2" key="1">
    <citation type="journal article" date="2015" name="Nature">
        <title>Complex archaea that bridge the gap between prokaryotes and eukaryotes.</title>
        <authorList>
            <person name="Spang A."/>
            <person name="Saw J.H."/>
            <person name="Jorgensen S.L."/>
            <person name="Zaremba-Niedzwiedzka K."/>
            <person name="Martijn J."/>
            <person name="Lind A.E."/>
            <person name="van Eijk R."/>
            <person name="Schleper C."/>
            <person name="Guy L."/>
            <person name="Ettema T.J."/>
        </authorList>
    </citation>
    <scope>NUCLEOTIDE SEQUENCE</scope>
</reference>
<proteinExistence type="predicted"/>